<name>A0ABM6ICZ5_9RHOB</name>
<dbReference type="Proteomes" id="UP000185622">
    <property type="component" value="Chromosome"/>
</dbReference>
<keyword evidence="2" id="KW-1185">Reference proteome</keyword>
<dbReference type="RefSeq" id="WP_075775308.1">
    <property type="nucleotide sequence ID" value="NZ_CP019437.1"/>
</dbReference>
<evidence type="ECO:0000313" key="2">
    <source>
        <dbReference type="Proteomes" id="UP000185622"/>
    </source>
</evidence>
<gene>
    <name evidence="1" type="ORF">BMG03_00965</name>
</gene>
<dbReference type="EMBL" id="CP019437">
    <property type="protein sequence ID" value="AQS46526.1"/>
    <property type="molecule type" value="Genomic_DNA"/>
</dbReference>
<sequence>MGSDAMKVRMGAFSVAMAAKAGRLDPSAVDALWYLAEHHLEDADPLRAEISRFKTAYEINMRRPDRVAELGQELSRAVEIAARPDAPDAGRADIHG</sequence>
<proteinExistence type="predicted"/>
<evidence type="ECO:0000313" key="1">
    <source>
        <dbReference type="EMBL" id="AQS46526.1"/>
    </source>
</evidence>
<organism evidence="1 2">
    <name type="scientific">Thioclava nitratireducens</name>
    <dbReference type="NCBI Taxonomy" id="1915078"/>
    <lineage>
        <taxon>Bacteria</taxon>
        <taxon>Pseudomonadati</taxon>
        <taxon>Pseudomonadota</taxon>
        <taxon>Alphaproteobacteria</taxon>
        <taxon>Rhodobacterales</taxon>
        <taxon>Paracoccaceae</taxon>
        <taxon>Thioclava</taxon>
    </lineage>
</organism>
<accession>A0ABM6ICZ5</accession>
<protein>
    <submittedName>
        <fullName evidence="1">Uncharacterized protein</fullName>
    </submittedName>
</protein>
<reference evidence="1 2" key="1">
    <citation type="submission" date="2017-01" db="EMBL/GenBank/DDBJ databases">
        <title>The complete genome sequence of a sulfur-oxidizing marine bacterium Thioclava sp. 25B10_4T.</title>
        <authorList>
            <person name="Liu Y."/>
            <person name="Lai Q."/>
            <person name="Shao Z."/>
        </authorList>
    </citation>
    <scope>NUCLEOTIDE SEQUENCE [LARGE SCALE GENOMIC DNA]</scope>
    <source>
        <strain evidence="1 2">25B10_4</strain>
    </source>
</reference>